<keyword evidence="3" id="KW-1185">Reference proteome</keyword>
<evidence type="ECO:0000256" key="1">
    <source>
        <dbReference type="SAM" id="SignalP"/>
    </source>
</evidence>
<comment type="caution">
    <text evidence="2">The sequence shown here is derived from an EMBL/GenBank/DDBJ whole genome shotgun (WGS) entry which is preliminary data.</text>
</comment>
<keyword evidence="1" id="KW-0732">Signal</keyword>
<evidence type="ECO:0000313" key="2">
    <source>
        <dbReference type="EMBL" id="KAF2728725.1"/>
    </source>
</evidence>
<feature type="chain" id="PRO_5040370608" evidence="1">
    <location>
        <begin position="17"/>
        <end position="132"/>
    </location>
</feature>
<protein>
    <submittedName>
        <fullName evidence="2">Uncharacterized protein</fullName>
    </submittedName>
</protein>
<name>A0A9P4QN84_9PLEO</name>
<dbReference type="Proteomes" id="UP000799444">
    <property type="component" value="Unassembled WGS sequence"/>
</dbReference>
<dbReference type="EMBL" id="ML996268">
    <property type="protein sequence ID" value="KAF2728725.1"/>
    <property type="molecule type" value="Genomic_DNA"/>
</dbReference>
<dbReference type="AlphaFoldDB" id="A0A9P4QN84"/>
<gene>
    <name evidence="2" type="ORF">EJ04DRAFT_581117</name>
</gene>
<reference evidence="2" key="1">
    <citation type="journal article" date="2020" name="Stud. Mycol.">
        <title>101 Dothideomycetes genomes: a test case for predicting lifestyles and emergence of pathogens.</title>
        <authorList>
            <person name="Haridas S."/>
            <person name="Albert R."/>
            <person name="Binder M."/>
            <person name="Bloem J."/>
            <person name="Labutti K."/>
            <person name="Salamov A."/>
            <person name="Andreopoulos B."/>
            <person name="Baker S."/>
            <person name="Barry K."/>
            <person name="Bills G."/>
            <person name="Bluhm B."/>
            <person name="Cannon C."/>
            <person name="Castanera R."/>
            <person name="Culley D."/>
            <person name="Daum C."/>
            <person name="Ezra D."/>
            <person name="Gonzalez J."/>
            <person name="Henrissat B."/>
            <person name="Kuo A."/>
            <person name="Liang C."/>
            <person name="Lipzen A."/>
            <person name="Lutzoni F."/>
            <person name="Magnuson J."/>
            <person name="Mondo S."/>
            <person name="Nolan M."/>
            <person name="Ohm R."/>
            <person name="Pangilinan J."/>
            <person name="Park H.-J."/>
            <person name="Ramirez L."/>
            <person name="Alfaro M."/>
            <person name="Sun H."/>
            <person name="Tritt A."/>
            <person name="Yoshinaga Y."/>
            <person name="Zwiers L.-H."/>
            <person name="Turgeon B."/>
            <person name="Goodwin S."/>
            <person name="Spatafora J."/>
            <person name="Crous P."/>
            <person name="Grigoriev I."/>
        </authorList>
    </citation>
    <scope>NUCLEOTIDE SEQUENCE</scope>
    <source>
        <strain evidence="2">CBS 125425</strain>
    </source>
</reference>
<evidence type="ECO:0000313" key="3">
    <source>
        <dbReference type="Proteomes" id="UP000799444"/>
    </source>
</evidence>
<proteinExistence type="predicted"/>
<feature type="signal peptide" evidence="1">
    <location>
        <begin position="1"/>
        <end position="16"/>
    </location>
</feature>
<organism evidence="2 3">
    <name type="scientific">Polyplosphaeria fusca</name>
    <dbReference type="NCBI Taxonomy" id="682080"/>
    <lineage>
        <taxon>Eukaryota</taxon>
        <taxon>Fungi</taxon>
        <taxon>Dikarya</taxon>
        <taxon>Ascomycota</taxon>
        <taxon>Pezizomycotina</taxon>
        <taxon>Dothideomycetes</taxon>
        <taxon>Pleosporomycetidae</taxon>
        <taxon>Pleosporales</taxon>
        <taxon>Tetraplosphaeriaceae</taxon>
        <taxon>Polyplosphaeria</taxon>
    </lineage>
</organism>
<accession>A0A9P4QN84</accession>
<sequence length="132" mass="14679">MRFLTPLLTLTALALSTPIIPTPNLHPTTTTLDLTLEENLALHNLSASAPKDNCGYYKFPLNPTSTYWFPANEDICVNWPGTPSEFKVWGGCICFWFVNHSCMRSQYFGQADGPVHGSLIGTYVYSAQCYHG</sequence>